<dbReference type="SUPFAM" id="SSF53300">
    <property type="entry name" value="vWA-like"/>
    <property type="match status" value="1"/>
</dbReference>
<proteinExistence type="predicted"/>
<feature type="domain" description="VWFA" evidence="2">
    <location>
        <begin position="401"/>
        <end position="590"/>
    </location>
</feature>
<name>A0A412ZFE6_9FIRM</name>
<accession>A0A412ZFE6</accession>
<dbReference type="InterPro" id="IPR002035">
    <property type="entry name" value="VWF_A"/>
</dbReference>
<evidence type="ECO:0000259" key="2">
    <source>
        <dbReference type="SMART" id="SM00327"/>
    </source>
</evidence>
<gene>
    <name evidence="3" type="ORF">DWW02_04340</name>
</gene>
<feature type="region of interest" description="Disordered" evidence="1">
    <location>
        <begin position="217"/>
        <end position="243"/>
    </location>
</feature>
<dbReference type="AlphaFoldDB" id="A0A412ZFE6"/>
<dbReference type="InterPro" id="IPR025861">
    <property type="entry name" value="CobT_VWA_dom"/>
</dbReference>
<evidence type="ECO:0000256" key="1">
    <source>
        <dbReference type="SAM" id="MobiDB-lite"/>
    </source>
</evidence>
<evidence type="ECO:0000313" key="3">
    <source>
        <dbReference type="EMBL" id="RGV78960.1"/>
    </source>
</evidence>
<comment type="caution">
    <text evidence="3">The sequence shown here is derived from an EMBL/GenBank/DDBJ whole genome shotgun (WGS) entry which is preliminary data.</text>
</comment>
<dbReference type="SMART" id="SM00327">
    <property type="entry name" value="VWA"/>
    <property type="match status" value="1"/>
</dbReference>
<dbReference type="Pfam" id="PF11775">
    <property type="entry name" value="CobT_C"/>
    <property type="match status" value="1"/>
</dbReference>
<dbReference type="Gene3D" id="3.40.50.410">
    <property type="entry name" value="von Willebrand factor, type A domain"/>
    <property type="match status" value="1"/>
</dbReference>
<dbReference type="RefSeq" id="WP_118017594.1">
    <property type="nucleotide sequence ID" value="NZ_CAUHGS010000001.1"/>
</dbReference>
<dbReference type="InterPro" id="IPR036465">
    <property type="entry name" value="vWFA_dom_sf"/>
</dbReference>
<sequence length="594" mass="67859">MQTDIKMQEYDGEERRALNMIWTAAKDHSFRPEFMAFDRYGRADLYLNSIIGYVHRWYDGGKVSEMFGAFQGTALQDIYDTIFWFGLECGAYEKEREGRPGLEELRREYWAQVLEESKWSAQEKLVQSLQTGWGRMVLGEKPGVTPWERGILSGLSFDGSADTDEIMERVSGILWEYFRFDCRSEQKRKENRKRIKSIIRPFRFVRPAHGVIVRNTLNEHGQDSPESGDDQCEKSGKAHKKPSDAAKGFCFWLEASSKRREEAVRSYIDACYGISMYAEQQNQAICHMLCTGCHSTCSLHFTRGEKFLQVPDRGESARQLWEARQQRKKNREQFEANRPEYENSIRCLMERIQNTLLVDLQPVPEKSRQGKMMGEAVWRAVYLEDDRVFLKNSEEERQNVSVDLMLDASASRMGHEAVIAAQGYVIAESLTRCGIPVQVYSFSTIQNYTVMRLFRGYEEKEKNRGILDYVAAGWNRDGLALRAAGHLAGQSSCEKRLLIVLTDASPNDEQRMAPVSGAVRGKEYSGDAGIEDAAMEVRQLKKQGIRVMAVFYGLDSDLEGARKIYGSGFVRIKEMGQLADTVGNLLTSQLRSGR</sequence>
<evidence type="ECO:0000313" key="4">
    <source>
        <dbReference type="Proteomes" id="UP000284543"/>
    </source>
</evidence>
<dbReference type="EMBL" id="QRZM01000001">
    <property type="protein sequence ID" value="RGV78960.1"/>
    <property type="molecule type" value="Genomic_DNA"/>
</dbReference>
<feature type="compositionally biased region" description="Basic and acidic residues" evidence="1">
    <location>
        <begin position="231"/>
        <end position="243"/>
    </location>
</feature>
<protein>
    <recommendedName>
        <fullName evidence="2">VWFA domain-containing protein</fullName>
    </recommendedName>
</protein>
<organism evidence="3 4">
    <name type="scientific">Enterocloster bolteae</name>
    <dbReference type="NCBI Taxonomy" id="208479"/>
    <lineage>
        <taxon>Bacteria</taxon>
        <taxon>Bacillati</taxon>
        <taxon>Bacillota</taxon>
        <taxon>Clostridia</taxon>
        <taxon>Lachnospirales</taxon>
        <taxon>Lachnospiraceae</taxon>
        <taxon>Enterocloster</taxon>
    </lineage>
</organism>
<dbReference type="Proteomes" id="UP000284543">
    <property type="component" value="Unassembled WGS sequence"/>
</dbReference>
<dbReference type="InterPro" id="IPR051928">
    <property type="entry name" value="NorD/CobT"/>
</dbReference>
<dbReference type="PANTHER" id="PTHR41248:SF1">
    <property type="entry name" value="NORD PROTEIN"/>
    <property type="match status" value="1"/>
</dbReference>
<dbReference type="PANTHER" id="PTHR41248">
    <property type="entry name" value="NORD PROTEIN"/>
    <property type="match status" value="1"/>
</dbReference>
<reference evidence="3 4" key="1">
    <citation type="submission" date="2018-08" db="EMBL/GenBank/DDBJ databases">
        <title>A genome reference for cultivated species of the human gut microbiota.</title>
        <authorList>
            <person name="Zou Y."/>
            <person name="Xue W."/>
            <person name="Luo G."/>
        </authorList>
    </citation>
    <scope>NUCLEOTIDE SEQUENCE [LARGE SCALE GENOMIC DNA]</scope>
    <source>
        <strain evidence="3 4">AF14-18</strain>
    </source>
</reference>